<evidence type="ECO:0000313" key="4">
    <source>
        <dbReference type="EMBL" id="AAW37400.1"/>
    </source>
</evidence>
<organism evidence="4 5">
    <name type="scientific">Staphylococcus aureus (strain COL)</name>
    <dbReference type="NCBI Taxonomy" id="93062"/>
    <lineage>
        <taxon>Bacteria</taxon>
        <taxon>Bacillati</taxon>
        <taxon>Bacillota</taxon>
        <taxon>Bacilli</taxon>
        <taxon>Bacillales</taxon>
        <taxon>Staphylococcaceae</taxon>
        <taxon>Staphylococcus</taxon>
    </lineage>
</organism>
<name>A0A0H2WYC8_STAAC</name>
<dbReference type="GO" id="GO:0009086">
    <property type="term" value="P:methionine biosynthetic process"/>
    <property type="evidence" value="ECO:0007669"/>
    <property type="project" value="TreeGrafter"/>
</dbReference>
<keyword evidence="1 4" id="KW-0808">Transferase</keyword>
<dbReference type="GO" id="GO:0009092">
    <property type="term" value="P:homoserine metabolic process"/>
    <property type="evidence" value="ECO:0007669"/>
    <property type="project" value="TreeGrafter"/>
</dbReference>
<proteinExistence type="predicted"/>
<dbReference type="GO" id="GO:0004414">
    <property type="term" value="F:homoserine O-acetyltransferase activity"/>
    <property type="evidence" value="ECO:0007669"/>
    <property type="project" value="TreeGrafter"/>
</dbReference>
<feature type="active site" evidence="2">
    <location>
        <position position="274"/>
    </location>
</feature>
<dbReference type="HOGENOM" id="CLU_028760_4_0_9"/>
<accession>A0A0H2WYC8</accession>
<reference evidence="4 5" key="1">
    <citation type="journal article" date="2005" name="J. Bacteriol.">
        <title>Insights on evolution of virulence and resistance from the complete genome analysis of an early methicillin-resistant Staphylococcus aureus strain and a biofilm-producing methicillin-resistant Staphylococcus epidermidis strain.</title>
        <authorList>
            <person name="Gill S.R."/>
            <person name="Fouts D.E."/>
            <person name="Archer G.L."/>
            <person name="Mongodin E.F."/>
            <person name="Deboy R.T."/>
            <person name="Ravel J."/>
            <person name="Paulsen I.T."/>
            <person name="Kolonay J.F."/>
            <person name="Brinkac L."/>
            <person name="Beanan M."/>
            <person name="Dodson R.J."/>
            <person name="Daugherty S.C."/>
            <person name="Madupu R."/>
            <person name="Angiuoli S.V."/>
            <person name="Durkin A.S."/>
            <person name="Haft D.H."/>
            <person name="Vamathevan J."/>
            <person name="Khouri H."/>
            <person name="Utterback T."/>
            <person name="Lee C."/>
            <person name="Dimitrov G."/>
            <person name="Jiang L."/>
            <person name="Qin H."/>
            <person name="Weidman J."/>
            <person name="Tran K."/>
            <person name="Kang K."/>
            <person name="Hance I.R."/>
            <person name="Nelson K.E."/>
            <person name="Fraser C.M."/>
        </authorList>
    </citation>
    <scope>NUCLEOTIDE SEQUENCE [LARGE SCALE GENOMIC DNA]</scope>
    <source>
        <strain evidence="4 5">COL</strain>
    </source>
</reference>
<dbReference type="Proteomes" id="UP000000530">
    <property type="component" value="Chromosome"/>
</dbReference>
<dbReference type="KEGG" id="sac:SACOL0012"/>
<gene>
    <name evidence="4" type="ordered locus">SACOL0012</name>
</gene>
<feature type="domain" description="AB hydrolase-1" evidence="3">
    <location>
        <begin position="45"/>
        <end position="307"/>
    </location>
</feature>
<feature type="active site" description="Nucleophile" evidence="2">
    <location>
        <position position="138"/>
    </location>
</feature>
<dbReference type="InterPro" id="IPR008220">
    <property type="entry name" value="HAT_MetX-like"/>
</dbReference>
<dbReference type="AlphaFoldDB" id="A0A0H2WYC8"/>
<dbReference type="PANTHER" id="PTHR32268">
    <property type="entry name" value="HOMOSERINE O-ACETYLTRANSFERASE"/>
    <property type="match status" value="1"/>
</dbReference>
<dbReference type="PIRSF" id="PIRSF000443">
    <property type="entry name" value="Homoser_Ac_trans"/>
    <property type="match status" value="1"/>
</dbReference>
<dbReference type="Pfam" id="PF00561">
    <property type="entry name" value="Abhydrolase_1"/>
    <property type="match status" value="1"/>
</dbReference>
<dbReference type="PANTHER" id="PTHR32268:SF11">
    <property type="entry name" value="HOMOSERINE O-ACETYLTRANSFERASE"/>
    <property type="match status" value="1"/>
</dbReference>
<dbReference type="EMBL" id="CP000046">
    <property type="protein sequence ID" value="AAW37400.1"/>
    <property type="molecule type" value="Genomic_DNA"/>
</dbReference>
<dbReference type="SUPFAM" id="SSF53474">
    <property type="entry name" value="alpha/beta-Hydrolases"/>
    <property type="match status" value="1"/>
</dbReference>
<evidence type="ECO:0000256" key="1">
    <source>
        <dbReference type="ARBA" id="ARBA00022679"/>
    </source>
</evidence>
<evidence type="ECO:0000256" key="2">
    <source>
        <dbReference type="PIRSR" id="PIRSR000443-1"/>
    </source>
</evidence>
<dbReference type="Gene3D" id="3.40.50.1820">
    <property type="entry name" value="alpha/beta hydrolase"/>
    <property type="match status" value="1"/>
</dbReference>
<feature type="active site" evidence="2">
    <location>
        <position position="303"/>
    </location>
</feature>
<dbReference type="FunFam" id="3.40.50.1820:FF:000420">
    <property type="entry name" value="Alpha/beta fold hydrolase"/>
    <property type="match status" value="1"/>
</dbReference>
<dbReference type="InterPro" id="IPR029058">
    <property type="entry name" value="AB_hydrolase_fold"/>
</dbReference>
<evidence type="ECO:0000313" key="5">
    <source>
        <dbReference type="Proteomes" id="UP000000530"/>
    </source>
</evidence>
<protein>
    <submittedName>
        <fullName evidence="4">Homoserine O-acetyltransferase, putative</fullName>
    </submittedName>
</protein>
<sequence>MFKEERTMTNYTVDTLNLGEFITESGEVIDNLRLRYEHVGYHGQPLVVVCHALTGNHLTYGTDDYPGWWREIIDGGYIPIHDYQFLTFDVIGSPFGSSSPLNDPHFPKKLTLRDIVRANERGIQALGYDKINILIGGSLGGMQAMELLYNQQFEVDKAIILAATSRTSSYSRAFNEIARQAIHLGGKEGLSIARQLGFLTYRSSKSYDERFTPDEVVAYQQHQGNKFKEHFDLNCYLTLLDVLDSHNIDRGRTDVTHVFKNLETKVLTMGFIDDLLYPDDQVRALGERFKYHRHFFVPDNVGHDGFLLNFSTWAPNLYHFLNLKHFKRK</sequence>
<evidence type="ECO:0000259" key="3">
    <source>
        <dbReference type="Pfam" id="PF00561"/>
    </source>
</evidence>
<dbReference type="InterPro" id="IPR000073">
    <property type="entry name" value="AB_hydrolase_1"/>
</dbReference>